<evidence type="ECO:0000313" key="1">
    <source>
        <dbReference type="EMBL" id="GMN65367.1"/>
    </source>
</evidence>
<proteinExistence type="predicted"/>
<reference evidence="1" key="1">
    <citation type="submission" date="2023-07" db="EMBL/GenBank/DDBJ databases">
        <title>draft genome sequence of fig (Ficus carica).</title>
        <authorList>
            <person name="Takahashi T."/>
            <person name="Nishimura K."/>
        </authorList>
    </citation>
    <scope>NUCLEOTIDE SEQUENCE</scope>
</reference>
<protein>
    <submittedName>
        <fullName evidence="1">Uncharacterized protein</fullName>
    </submittedName>
</protein>
<evidence type="ECO:0000313" key="2">
    <source>
        <dbReference type="Proteomes" id="UP001187192"/>
    </source>
</evidence>
<organism evidence="1 2">
    <name type="scientific">Ficus carica</name>
    <name type="common">Common fig</name>
    <dbReference type="NCBI Taxonomy" id="3494"/>
    <lineage>
        <taxon>Eukaryota</taxon>
        <taxon>Viridiplantae</taxon>
        <taxon>Streptophyta</taxon>
        <taxon>Embryophyta</taxon>
        <taxon>Tracheophyta</taxon>
        <taxon>Spermatophyta</taxon>
        <taxon>Magnoliopsida</taxon>
        <taxon>eudicotyledons</taxon>
        <taxon>Gunneridae</taxon>
        <taxon>Pentapetalae</taxon>
        <taxon>rosids</taxon>
        <taxon>fabids</taxon>
        <taxon>Rosales</taxon>
        <taxon>Moraceae</taxon>
        <taxon>Ficeae</taxon>
        <taxon>Ficus</taxon>
    </lineage>
</organism>
<dbReference type="Proteomes" id="UP001187192">
    <property type="component" value="Unassembled WGS sequence"/>
</dbReference>
<sequence>MHDEVIRYAWRGQHFVYHTMAGMLTRWSGEEVAQVFSPPKHPITGLVGEDLCRSCHDVLILLNSGIIDPWDDQACWLYSICKGIRADLTLVFENFLDLPSKLFIFIPGVEQVGSVSPMMNYEWLDPLTGTLNGNLKSRSSRSQGSKTSQYYSEMKPFSPVDEKKLHCLRLQLIPAHSNIAVSLQCCVQTLPSVAWSFLACSLIMQWIRPPLTTIFPSQYFLVV</sequence>
<comment type="caution">
    <text evidence="1">The sequence shown here is derived from an EMBL/GenBank/DDBJ whole genome shotgun (WGS) entry which is preliminary data.</text>
</comment>
<name>A0AA88DZS3_FICCA</name>
<gene>
    <name evidence="1" type="ORF">TIFTF001_034435</name>
</gene>
<dbReference type="AlphaFoldDB" id="A0AA88DZS3"/>
<keyword evidence="2" id="KW-1185">Reference proteome</keyword>
<accession>A0AA88DZS3</accession>
<dbReference type="EMBL" id="BTGU01000228">
    <property type="protein sequence ID" value="GMN65367.1"/>
    <property type="molecule type" value="Genomic_DNA"/>
</dbReference>